<evidence type="ECO:0000256" key="2">
    <source>
        <dbReference type="ARBA" id="ARBA00022737"/>
    </source>
</evidence>
<dbReference type="InterPro" id="IPR011990">
    <property type="entry name" value="TPR-like_helical_dom_sf"/>
</dbReference>
<reference evidence="6 7" key="1">
    <citation type="submission" date="2018-10" db="EMBL/GenBank/DDBJ databases">
        <title>Genome assembly for a Yunnan-Guizhou Plateau 3E fish, Anabarilius grahami (Regan), and its evolutionary and genetic applications.</title>
        <authorList>
            <person name="Jiang W."/>
        </authorList>
    </citation>
    <scope>NUCLEOTIDE SEQUENCE [LARGE SCALE GENOMIC DNA]</scope>
    <source>
        <strain evidence="6">AG-KIZ</strain>
        <tissue evidence="6">Muscle</tissue>
    </source>
</reference>
<sequence>MKRNRVDVDQETCTWRVHYYNLLGYIHQALGSSTEALMNLNKAESVIQEQGTEEAGVRLQVNKANLAWVYFHLGEMEKSKEYLEEVERLQQMHPAPPGCTLHPEVSGEKGWTLVKFDLSKKCQAIDYFKMALKAQPDRKEWHKGLAVVMSKHSVQFKFTPEQIVEQLKIAHEKDLNSLFLHARYLLKLSDQKKVSSENTEREMQDLLERTLETGNLEGLHFIQRYYSKEISFDKAVQIAERVQEKFPSSVKASKLLADSYKWKVYNMEGSEEKEIFARKAIKLYEEAVRHNPHSYKVKIALASMYRYVNNRERSHEIYQQLLSEIKDFSPDRQQHIYYNYAFHLLDCRRYEESIKYNMKVAKIPIDSVDKQKSIKILQKTVRKGRSRHCEEILHILERIHISGLKCHTSSKTNKQSFHLYKFATILKILSEVGKFSFSCSIWTNQTHTNYSLYLTNNPANSLSQQRCVNHPPKLQLTSLNQPTPGLWLQGGIPESKVNLLSHIPLTLD</sequence>
<dbReference type="GO" id="GO:0045087">
    <property type="term" value="P:innate immune response"/>
    <property type="evidence" value="ECO:0007669"/>
    <property type="project" value="UniProtKB-KW"/>
</dbReference>
<dbReference type="OrthoDB" id="10043504at2759"/>
<dbReference type="PANTHER" id="PTHR10271:SF14">
    <property type="entry name" value="INTERFERON-INDUCED PROTEIN WITH TETRATRICOPEPTIDE REPEATS-RELATED"/>
    <property type="match status" value="1"/>
</dbReference>
<evidence type="ECO:0000256" key="5">
    <source>
        <dbReference type="ARBA" id="ARBA00038336"/>
    </source>
</evidence>
<protein>
    <submittedName>
        <fullName evidence="6">Interferon-induced protein with tetratricopeptide repeats 1</fullName>
    </submittedName>
</protein>
<keyword evidence="2" id="KW-0677">Repeat</keyword>
<evidence type="ECO:0000256" key="4">
    <source>
        <dbReference type="ARBA" id="ARBA00022859"/>
    </source>
</evidence>
<dbReference type="Pfam" id="PF13181">
    <property type="entry name" value="TPR_8"/>
    <property type="match status" value="2"/>
</dbReference>
<keyword evidence="1" id="KW-0399">Innate immunity</keyword>
<dbReference type="GO" id="GO:0005829">
    <property type="term" value="C:cytosol"/>
    <property type="evidence" value="ECO:0007669"/>
    <property type="project" value="TreeGrafter"/>
</dbReference>
<keyword evidence="7" id="KW-1185">Reference proteome</keyword>
<accession>A0A3N0XW02</accession>
<dbReference type="PANTHER" id="PTHR10271">
    <property type="entry name" value="INTERFERON-INDUCED PROTEIN WITH TETRATRICOPEPTIDE REPEATS"/>
    <property type="match status" value="1"/>
</dbReference>
<dbReference type="SUPFAM" id="SSF48452">
    <property type="entry name" value="TPR-like"/>
    <property type="match status" value="1"/>
</dbReference>
<dbReference type="Gene3D" id="1.25.40.10">
    <property type="entry name" value="Tetratricopeptide repeat domain"/>
    <property type="match status" value="3"/>
</dbReference>
<keyword evidence="4" id="KW-0391">Immunity</keyword>
<evidence type="ECO:0000256" key="3">
    <source>
        <dbReference type="ARBA" id="ARBA00022803"/>
    </source>
</evidence>
<organism evidence="6 7">
    <name type="scientific">Anabarilius grahami</name>
    <name type="common">Kanglang fish</name>
    <name type="synonym">Barilius grahami</name>
    <dbReference type="NCBI Taxonomy" id="495550"/>
    <lineage>
        <taxon>Eukaryota</taxon>
        <taxon>Metazoa</taxon>
        <taxon>Chordata</taxon>
        <taxon>Craniata</taxon>
        <taxon>Vertebrata</taxon>
        <taxon>Euteleostomi</taxon>
        <taxon>Actinopterygii</taxon>
        <taxon>Neopterygii</taxon>
        <taxon>Teleostei</taxon>
        <taxon>Ostariophysi</taxon>
        <taxon>Cypriniformes</taxon>
        <taxon>Xenocyprididae</taxon>
        <taxon>Xenocypridinae</taxon>
        <taxon>Xenocypridinae incertae sedis</taxon>
        <taxon>Anabarilius</taxon>
    </lineage>
</organism>
<dbReference type="Proteomes" id="UP000281406">
    <property type="component" value="Unassembled WGS sequence"/>
</dbReference>
<evidence type="ECO:0000313" key="7">
    <source>
        <dbReference type="Proteomes" id="UP000281406"/>
    </source>
</evidence>
<dbReference type="FunFam" id="1.25.40.10:FF:000036">
    <property type="entry name" value="interferon-induced protein with tetratricopeptide repeats 5"/>
    <property type="match status" value="1"/>
</dbReference>
<dbReference type="AlphaFoldDB" id="A0A3N0XW02"/>
<dbReference type="InterPro" id="IPR019734">
    <property type="entry name" value="TPR_rpt"/>
</dbReference>
<evidence type="ECO:0000256" key="1">
    <source>
        <dbReference type="ARBA" id="ARBA00022588"/>
    </source>
</evidence>
<dbReference type="EMBL" id="RJVU01059333">
    <property type="protein sequence ID" value="ROJ78899.1"/>
    <property type="molecule type" value="Genomic_DNA"/>
</dbReference>
<name>A0A3N0XW02_ANAGA</name>
<keyword evidence="3" id="KW-0802">TPR repeat</keyword>
<dbReference type="GO" id="GO:0051607">
    <property type="term" value="P:defense response to virus"/>
    <property type="evidence" value="ECO:0007669"/>
    <property type="project" value="TreeGrafter"/>
</dbReference>
<evidence type="ECO:0000313" key="6">
    <source>
        <dbReference type="EMBL" id="ROJ78899.1"/>
    </source>
</evidence>
<gene>
    <name evidence="6" type="ORF">DPX16_15424</name>
</gene>
<comment type="caution">
    <text evidence="6">The sequence shown here is derived from an EMBL/GenBank/DDBJ whole genome shotgun (WGS) entry which is preliminary data.</text>
</comment>
<proteinExistence type="inferred from homology"/>
<comment type="similarity">
    <text evidence="5">Belongs to the IFIT family.</text>
</comment>